<evidence type="ECO:0000313" key="2">
    <source>
        <dbReference type="EMBL" id="MEJ6348479.1"/>
    </source>
</evidence>
<keyword evidence="1" id="KW-1133">Transmembrane helix</keyword>
<comment type="caution">
    <text evidence="2">The sequence shown here is derived from an EMBL/GenBank/DDBJ whole genome shotgun (WGS) entry which is preliminary data.</text>
</comment>
<organism evidence="2 3">
    <name type="scientific">Holzapfeliella saturejae</name>
    <dbReference type="NCBI Taxonomy" id="3082953"/>
    <lineage>
        <taxon>Bacteria</taxon>
        <taxon>Bacillati</taxon>
        <taxon>Bacillota</taxon>
        <taxon>Bacilli</taxon>
        <taxon>Lactobacillales</taxon>
        <taxon>Lactobacillaceae</taxon>
        <taxon>Holzapfeliella</taxon>
    </lineage>
</organism>
<protein>
    <submittedName>
        <fullName evidence="2">Uncharacterized protein</fullName>
    </submittedName>
</protein>
<keyword evidence="3" id="KW-1185">Reference proteome</keyword>
<dbReference type="EMBL" id="JAWMWG010000001">
    <property type="protein sequence ID" value="MEJ6348479.1"/>
    <property type="molecule type" value="Genomic_DNA"/>
</dbReference>
<accession>A0ABU8SGW4</accession>
<dbReference type="Proteomes" id="UP001377804">
    <property type="component" value="Unassembled WGS sequence"/>
</dbReference>
<evidence type="ECO:0000313" key="3">
    <source>
        <dbReference type="Proteomes" id="UP001377804"/>
    </source>
</evidence>
<gene>
    <name evidence="2" type="ORF">R4Y45_04460</name>
</gene>
<sequence length="89" mass="10252">MNTYLIIGLLLLLGAGFSLIRLFIDHKKANQKARDILKSKKEFKNIEQAYLTMAPKAALDKIKVDYRLNILGTAKLYRMVKRQTKKDAQ</sequence>
<reference evidence="2 3" key="1">
    <citation type="submission" date="2023-10" db="EMBL/GenBank/DDBJ databases">
        <title>Holzapfeliella saturejae sp. nov. isolated from Satureja montana flowers.</title>
        <authorList>
            <person name="Alcantara C."/>
            <person name="Zuniga M."/>
            <person name="Landete J.M."/>
            <person name="Monedero V."/>
        </authorList>
    </citation>
    <scope>NUCLEOTIDE SEQUENCE [LARGE SCALE GENOMIC DNA]</scope>
    <source>
        <strain evidence="2 3">He02</strain>
    </source>
</reference>
<evidence type="ECO:0000256" key="1">
    <source>
        <dbReference type="SAM" id="Phobius"/>
    </source>
</evidence>
<dbReference type="RefSeq" id="WP_339969685.1">
    <property type="nucleotide sequence ID" value="NZ_JAWMWG010000001.1"/>
</dbReference>
<feature type="transmembrane region" description="Helical" evidence="1">
    <location>
        <begin position="6"/>
        <end position="24"/>
    </location>
</feature>
<proteinExistence type="predicted"/>
<keyword evidence="1" id="KW-0472">Membrane</keyword>
<name>A0ABU8SGW4_9LACO</name>
<keyword evidence="1" id="KW-0812">Transmembrane</keyword>